<reference evidence="2 3" key="1">
    <citation type="submission" date="2019-01" db="EMBL/GenBank/DDBJ databases">
        <authorList>
            <person name="Sayadi A."/>
        </authorList>
    </citation>
    <scope>NUCLEOTIDE SEQUENCE [LARGE SCALE GENOMIC DNA]</scope>
</reference>
<dbReference type="AlphaFoldDB" id="A0A653CBF1"/>
<keyword evidence="3" id="KW-1185">Reference proteome</keyword>
<feature type="compositionally biased region" description="Low complexity" evidence="1">
    <location>
        <begin position="67"/>
        <end position="85"/>
    </location>
</feature>
<organism evidence="2 3">
    <name type="scientific">Callosobruchus maculatus</name>
    <name type="common">Southern cowpea weevil</name>
    <name type="synonym">Pulse bruchid</name>
    <dbReference type="NCBI Taxonomy" id="64391"/>
    <lineage>
        <taxon>Eukaryota</taxon>
        <taxon>Metazoa</taxon>
        <taxon>Ecdysozoa</taxon>
        <taxon>Arthropoda</taxon>
        <taxon>Hexapoda</taxon>
        <taxon>Insecta</taxon>
        <taxon>Pterygota</taxon>
        <taxon>Neoptera</taxon>
        <taxon>Endopterygota</taxon>
        <taxon>Coleoptera</taxon>
        <taxon>Polyphaga</taxon>
        <taxon>Cucujiformia</taxon>
        <taxon>Chrysomeloidea</taxon>
        <taxon>Chrysomelidae</taxon>
        <taxon>Bruchinae</taxon>
        <taxon>Bruchini</taxon>
        <taxon>Callosobruchus</taxon>
    </lineage>
</organism>
<feature type="region of interest" description="Disordered" evidence="1">
    <location>
        <begin position="45"/>
        <end position="104"/>
    </location>
</feature>
<accession>A0A653CBF1</accession>
<proteinExistence type="predicted"/>
<protein>
    <submittedName>
        <fullName evidence="2">Uncharacterized protein</fullName>
    </submittedName>
</protein>
<feature type="compositionally biased region" description="Basic and acidic residues" evidence="1">
    <location>
        <begin position="46"/>
        <end position="55"/>
    </location>
</feature>
<evidence type="ECO:0000313" key="3">
    <source>
        <dbReference type="Proteomes" id="UP000410492"/>
    </source>
</evidence>
<dbReference type="EMBL" id="CAACVG010007406">
    <property type="protein sequence ID" value="VEN45257.1"/>
    <property type="molecule type" value="Genomic_DNA"/>
</dbReference>
<name>A0A653CBF1_CALMS</name>
<gene>
    <name evidence="2" type="ORF">CALMAC_LOCUS7763</name>
</gene>
<dbReference type="OrthoDB" id="10450057at2759"/>
<sequence length="104" mass="11575">MLKREEATQNVTKLLTGKKPDLRYLKPSVKLDVFGDLKKTLSPVLERTESEESYDRKRRRSTRKRLSTAASSNASYASLESEASSVNIKQAGSSISDVSVMPPQ</sequence>
<dbReference type="Proteomes" id="UP000410492">
    <property type="component" value="Unassembled WGS sequence"/>
</dbReference>
<feature type="compositionally biased region" description="Polar residues" evidence="1">
    <location>
        <begin position="86"/>
        <end position="97"/>
    </location>
</feature>
<evidence type="ECO:0000256" key="1">
    <source>
        <dbReference type="SAM" id="MobiDB-lite"/>
    </source>
</evidence>
<feature type="compositionally biased region" description="Basic residues" evidence="1">
    <location>
        <begin position="56"/>
        <end position="66"/>
    </location>
</feature>
<evidence type="ECO:0000313" key="2">
    <source>
        <dbReference type="EMBL" id="VEN45257.1"/>
    </source>
</evidence>